<sequence>MVLDLTRHVRTEERARKFLERQCWPSGQPVCPRCGGGRAYALAEGRVRCAGCRYTFHALSGRFAGLAGLTPRQWLRLLALFAVDATAHAMAAALGLAYNTAYKAATVVRLSILAASLDGVAILKSPLGAQLGSAARALRPNAPDEPLATVPVFGILERGDLVFVDYLPSLTPQDLLHFNRNFSLPLSRLGAIVYSDRYLRYDALVACGSDLLTRHLVEISGRAPAVDPRQTGFWPYARERLVRFHGVTAHKFPLYLKELEFRYNHRDDDILAILLANISSLVPDLN</sequence>
<evidence type="ECO:0000313" key="3">
    <source>
        <dbReference type="Proteomes" id="UP000482487"/>
    </source>
</evidence>
<accession>A0A7C9MK34</accession>
<dbReference type="InterPro" id="IPR024442">
    <property type="entry name" value="Transposase_Zn_ribbon"/>
</dbReference>
<proteinExistence type="predicted"/>
<comment type="caution">
    <text evidence="2">The sequence shown here is derived from an EMBL/GenBank/DDBJ whole genome shotgun (WGS) entry which is preliminary data.</text>
</comment>
<keyword evidence="3" id="KW-1185">Reference proteome</keyword>
<gene>
    <name evidence="2" type="ORF">GTA51_12700</name>
</gene>
<evidence type="ECO:0000259" key="1">
    <source>
        <dbReference type="SMART" id="SM01126"/>
    </source>
</evidence>
<dbReference type="RefSeq" id="WP_160961701.1">
    <property type="nucleotide sequence ID" value="NZ_WVUD01000023.1"/>
</dbReference>
<dbReference type="AlphaFoldDB" id="A0A7C9MK34"/>
<dbReference type="Pfam" id="PF12760">
    <property type="entry name" value="Zn_ribbon_IS1595"/>
    <property type="match status" value="1"/>
</dbReference>
<evidence type="ECO:0000313" key="2">
    <source>
        <dbReference type="EMBL" id="MYL83989.1"/>
    </source>
</evidence>
<organism evidence="2 3">
    <name type="scientific">Solidesulfovibrio aerotolerans</name>
    <dbReference type="NCBI Taxonomy" id="295255"/>
    <lineage>
        <taxon>Bacteria</taxon>
        <taxon>Pseudomonadati</taxon>
        <taxon>Thermodesulfobacteriota</taxon>
        <taxon>Desulfovibrionia</taxon>
        <taxon>Desulfovibrionales</taxon>
        <taxon>Desulfovibrionaceae</taxon>
        <taxon>Solidesulfovibrio</taxon>
    </lineage>
</organism>
<protein>
    <submittedName>
        <fullName evidence="2">DDE transposase</fullName>
    </submittedName>
</protein>
<name>A0A7C9MK34_9BACT</name>
<dbReference type="EMBL" id="WVUD01000023">
    <property type="protein sequence ID" value="MYL83989.1"/>
    <property type="molecule type" value="Genomic_DNA"/>
</dbReference>
<dbReference type="OrthoDB" id="5469813at2"/>
<dbReference type="InterPro" id="IPR024445">
    <property type="entry name" value="Tnp_ISXO2-like"/>
</dbReference>
<dbReference type="Proteomes" id="UP000482487">
    <property type="component" value="Unassembled WGS sequence"/>
</dbReference>
<reference evidence="2 3" key="1">
    <citation type="submission" date="2020-01" db="EMBL/GenBank/DDBJ databases">
        <title>Genome sequence of Desulfovibrio aerotolerans DSM 16695(T).</title>
        <authorList>
            <person name="Karnachuk O."/>
            <person name="Avakyan M."/>
            <person name="Mardanov A."/>
            <person name="Kadnikov V."/>
            <person name="Ravin N."/>
        </authorList>
    </citation>
    <scope>NUCLEOTIDE SEQUENCE [LARGE SCALE GENOMIC DNA]</scope>
    <source>
        <strain evidence="2 3">DSM 16695</strain>
    </source>
</reference>
<dbReference type="Pfam" id="PF12762">
    <property type="entry name" value="DDE_Tnp_IS1595"/>
    <property type="match status" value="1"/>
</dbReference>
<dbReference type="SMART" id="SM01126">
    <property type="entry name" value="DDE_Tnp_IS1595"/>
    <property type="match status" value="1"/>
</dbReference>
<feature type="domain" description="ISXO2-like transposase" evidence="1">
    <location>
        <begin position="122"/>
        <end position="264"/>
    </location>
</feature>